<organism evidence="1 2">
    <name type="scientific">Bordetella bronchiseptica 253</name>
    <dbReference type="NCBI Taxonomy" id="568707"/>
    <lineage>
        <taxon>Bacteria</taxon>
        <taxon>Pseudomonadati</taxon>
        <taxon>Pseudomonadota</taxon>
        <taxon>Betaproteobacteria</taxon>
        <taxon>Burkholderiales</taxon>
        <taxon>Alcaligenaceae</taxon>
        <taxon>Bordetella</taxon>
    </lineage>
</organism>
<evidence type="ECO:0000313" key="2">
    <source>
        <dbReference type="Proteomes" id="UP000007564"/>
    </source>
</evidence>
<dbReference type="KEGG" id="bbh:BN112_3552"/>
<dbReference type="EMBL" id="HE965806">
    <property type="protein sequence ID" value="CCJ55466.1"/>
    <property type="molecule type" value="Genomic_DNA"/>
</dbReference>
<dbReference type="InterPro" id="IPR011204">
    <property type="entry name" value="Virulence_RhuM-like"/>
</dbReference>
<dbReference type="HOGENOM" id="CLU_048266_0_0_4"/>
<accession>A0A0C6PAP6</accession>
<protein>
    <submittedName>
        <fullName evidence="1">Uncharacterized protein</fullName>
    </submittedName>
</protein>
<sequence length="348" mass="39798">MDLPEQSASQFLFYASADGDVRVQVVAEDETVWASQKGMAEIFGVEVPTINYHLKEVFKSNELDEDSVIRRFRITAADGKAYLTNYYNLDAIISVGYRVNSSNATKFRIWATGVLKEYLVKGFALNDDRLKQGNQLFGKDYFEELIERIREIRASERRFYQKVTDVFAQCSVDYDKESDTAHLFYAAVQNKFHFAIHGKTASELITARSDSSKPNMGLTSWKNEKTGGKVLKSDVAIAKNYLSEEEIRSLNRLVSQYLDFAEGLAERRRVMTMAEWAAKLDDFLRFNEYEVLANAGRISADSAKKKAEAEYEKFRVVQDLTFKSDFDKMVIDIKATGELPRPKRTKKS</sequence>
<dbReference type="Proteomes" id="UP000007564">
    <property type="component" value="Chromosome"/>
</dbReference>
<reference evidence="1 2" key="1">
    <citation type="journal article" date="2012" name="BMC Genomics">
        <title>Comparative genomics of the classical Bordetella subspecies: the evolution and exchange of virulence-associated diversity amongst closely related pathogens.</title>
        <authorList>
            <person name="Park J."/>
            <person name="Zhang Y."/>
            <person name="Buboltz A.M."/>
            <person name="Zhang X."/>
            <person name="Schuster S.C."/>
            <person name="Ahuja U."/>
            <person name="Liu M."/>
            <person name="Miller J.F."/>
            <person name="Sebaihia M."/>
            <person name="Bentley S.D."/>
            <person name="Parkhill J."/>
            <person name="Harvill E.T."/>
        </authorList>
    </citation>
    <scope>NUCLEOTIDE SEQUENCE [LARGE SCALE GENOMIC DNA]</scope>
    <source>
        <strain evidence="1 2">253</strain>
    </source>
</reference>
<dbReference type="PANTHER" id="PTHR35810">
    <property type="entry name" value="CYTOPLASMIC PROTEIN-RELATED"/>
    <property type="match status" value="1"/>
</dbReference>
<name>A0A0C6PAP6_BORBO</name>
<proteinExistence type="predicted"/>
<dbReference type="PANTHER" id="PTHR35810:SF1">
    <property type="entry name" value="CYTOPLASMIC PROTEIN"/>
    <property type="match status" value="1"/>
</dbReference>
<dbReference type="AlphaFoldDB" id="A0A0C6PAP6"/>
<dbReference type="RefSeq" id="WP_015064796.1">
    <property type="nucleotide sequence ID" value="NC_019382.1"/>
</dbReference>
<dbReference type="OrthoDB" id="9802752at2"/>
<evidence type="ECO:0000313" key="1">
    <source>
        <dbReference type="EMBL" id="CCJ55466.1"/>
    </source>
</evidence>
<gene>
    <name evidence="1" type="ORF">BN112_3552</name>
</gene>
<dbReference type="Pfam" id="PF13310">
    <property type="entry name" value="Virulence_RhuM"/>
    <property type="match status" value="1"/>
</dbReference>
<dbReference type="PIRSF" id="PIRSF015268">
    <property type="entry name" value="Virulence_RhuM"/>
    <property type="match status" value="1"/>
</dbReference>